<dbReference type="GO" id="GO:0005094">
    <property type="term" value="F:Rho GDP-dissociation inhibitor activity"/>
    <property type="evidence" value="ECO:0007669"/>
    <property type="project" value="InterPro"/>
</dbReference>
<protein>
    <submittedName>
        <fullName evidence="6">Rho GDP dissociation inhibitor gamma</fullName>
    </submittedName>
</protein>
<dbReference type="Proteomes" id="UP000694401">
    <property type="component" value="Unassembled WGS sequence"/>
</dbReference>
<dbReference type="PANTHER" id="PTHR10980:SF8">
    <property type="entry name" value="RHO GDP-DISSOCIATION INHIBITOR 3"/>
    <property type="match status" value="1"/>
</dbReference>
<dbReference type="Ensembl" id="ENSZLMT00000004771.1">
    <property type="protein sequence ID" value="ENSZLMP00000004614.1"/>
    <property type="gene ID" value="ENSZLMG00000003287.1"/>
</dbReference>
<dbReference type="Pfam" id="PF02115">
    <property type="entry name" value="Rho_GDI"/>
    <property type="match status" value="1"/>
</dbReference>
<keyword evidence="7" id="KW-1185">Reference proteome</keyword>
<accession>A0A8D2NTU6</accession>
<evidence type="ECO:0000313" key="7">
    <source>
        <dbReference type="Proteomes" id="UP000694401"/>
    </source>
</evidence>
<evidence type="ECO:0000256" key="2">
    <source>
        <dbReference type="ARBA" id="ARBA00009758"/>
    </source>
</evidence>
<dbReference type="SUPFAM" id="SSF81296">
    <property type="entry name" value="E set domains"/>
    <property type="match status" value="1"/>
</dbReference>
<evidence type="ECO:0000256" key="1">
    <source>
        <dbReference type="ARBA" id="ARBA00004496"/>
    </source>
</evidence>
<keyword evidence="3" id="KW-0343">GTPase activation</keyword>
<dbReference type="AlphaFoldDB" id="A0A8D2NTU6"/>
<dbReference type="FunFam" id="2.70.50.30:FF:000004">
    <property type="entry name" value="Rho GDP-dissociation inhibitor 1"/>
    <property type="match status" value="1"/>
</dbReference>
<organism evidence="6 7">
    <name type="scientific">Zosterops lateralis melanops</name>
    <dbReference type="NCBI Taxonomy" id="1220523"/>
    <lineage>
        <taxon>Eukaryota</taxon>
        <taxon>Metazoa</taxon>
        <taxon>Chordata</taxon>
        <taxon>Craniata</taxon>
        <taxon>Vertebrata</taxon>
        <taxon>Euteleostomi</taxon>
        <taxon>Archelosauria</taxon>
        <taxon>Archosauria</taxon>
        <taxon>Dinosauria</taxon>
        <taxon>Saurischia</taxon>
        <taxon>Theropoda</taxon>
        <taxon>Coelurosauria</taxon>
        <taxon>Aves</taxon>
        <taxon>Neognathae</taxon>
        <taxon>Neoaves</taxon>
        <taxon>Telluraves</taxon>
        <taxon>Australaves</taxon>
        <taxon>Passeriformes</taxon>
        <taxon>Sylvioidea</taxon>
        <taxon>Zosteropidae</taxon>
        <taxon>Zosterops</taxon>
    </lineage>
</organism>
<evidence type="ECO:0000256" key="3">
    <source>
        <dbReference type="ARBA" id="ARBA00022468"/>
    </source>
</evidence>
<comment type="similarity">
    <text evidence="2">Belongs to the Rho GDI family.</text>
</comment>
<dbReference type="GO" id="GO:0016020">
    <property type="term" value="C:membrane"/>
    <property type="evidence" value="ECO:0007669"/>
    <property type="project" value="TreeGrafter"/>
</dbReference>
<feature type="region of interest" description="Disordered" evidence="5">
    <location>
        <begin position="1"/>
        <end position="20"/>
    </location>
</feature>
<name>A0A8D2NTU6_ZOSLA</name>
<reference evidence="6" key="1">
    <citation type="submission" date="2025-08" db="UniProtKB">
        <authorList>
            <consortium name="Ensembl"/>
        </authorList>
    </citation>
    <scope>IDENTIFICATION</scope>
</reference>
<dbReference type="GO" id="GO:0005096">
    <property type="term" value="F:GTPase activator activity"/>
    <property type="evidence" value="ECO:0007669"/>
    <property type="project" value="UniProtKB-KW"/>
</dbReference>
<feature type="compositionally biased region" description="Acidic residues" evidence="5">
    <location>
        <begin position="11"/>
        <end position="20"/>
    </location>
</feature>
<dbReference type="PRINTS" id="PR00492">
    <property type="entry name" value="RHOGDI"/>
</dbReference>
<keyword evidence="4" id="KW-0963">Cytoplasm</keyword>
<dbReference type="InterPro" id="IPR014756">
    <property type="entry name" value="Ig_E-set"/>
</dbReference>
<dbReference type="InterPro" id="IPR000406">
    <property type="entry name" value="Rho_GDI"/>
</dbReference>
<evidence type="ECO:0000256" key="5">
    <source>
        <dbReference type="SAM" id="MobiDB-lite"/>
    </source>
</evidence>
<dbReference type="Gene3D" id="2.70.50.30">
    <property type="entry name" value="Coagulation Factor XIII, subunit A, domain 1"/>
    <property type="match status" value="1"/>
</dbReference>
<dbReference type="GO" id="GO:0005829">
    <property type="term" value="C:cytosol"/>
    <property type="evidence" value="ECO:0007669"/>
    <property type="project" value="TreeGrafter"/>
</dbReference>
<sequence length="221" mass="23620">MADKEGVTLSLEEEEEEEDADVALAYKTPEKKSLQEIQELDPGDESLWKYKQALLGAIPAALDASVPNVQVTKLTLMCEQAPGPITMDLTGDLEELRGRAFVLKEGVDYRVKVSFKVRRVCGVLCPTTGSPPQGVLGFPWLLPLRVPLATHGSLPWDICFHPLPLGSVPLWGSVHTLSSPASATLGALAVPTVPATPGSLLLPEIPSMLPIPGFPRAPCPS</sequence>
<dbReference type="PANTHER" id="PTHR10980">
    <property type="entry name" value="RHO GDP-DISSOCIATION INHIBITOR"/>
    <property type="match status" value="1"/>
</dbReference>
<dbReference type="InterPro" id="IPR024792">
    <property type="entry name" value="RhoGDI_dom_sf"/>
</dbReference>
<proteinExistence type="inferred from homology"/>
<comment type="subcellular location">
    <subcellularLocation>
        <location evidence="1">Cytoplasm</location>
    </subcellularLocation>
</comment>
<reference evidence="6" key="2">
    <citation type="submission" date="2025-09" db="UniProtKB">
        <authorList>
            <consortium name="Ensembl"/>
        </authorList>
    </citation>
    <scope>IDENTIFICATION</scope>
</reference>
<evidence type="ECO:0000256" key="4">
    <source>
        <dbReference type="ARBA" id="ARBA00022490"/>
    </source>
</evidence>
<dbReference type="GO" id="GO:0007266">
    <property type="term" value="P:Rho protein signal transduction"/>
    <property type="evidence" value="ECO:0007669"/>
    <property type="project" value="InterPro"/>
</dbReference>
<evidence type="ECO:0000313" key="6">
    <source>
        <dbReference type="Ensembl" id="ENSZLMP00000004614.1"/>
    </source>
</evidence>